<comment type="caution">
    <text evidence="2">The sequence shown here is derived from an EMBL/GenBank/DDBJ whole genome shotgun (WGS) entry which is preliminary data.</text>
</comment>
<dbReference type="EMBL" id="JAPFFF010000011">
    <property type="protein sequence ID" value="KAK8877859.1"/>
    <property type="molecule type" value="Genomic_DNA"/>
</dbReference>
<evidence type="ECO:0000313" key="2">
    <source>
        <dbReference type="EMBL" id="KAK8877859.1"/>
    </source>
</evidence>
<keyword evidence="4" id="KW-1185">Reference proteome</keyword>
<accession>A0ABR2JJM7</accession>
<dbReference type="Proteomes" id="UP001470230">
    <property type="component" value="Unassembled WGS sequence"/>
</dbReference>
<proteinExistence type="predicted"/>
<gene>
    <name evidence="2" type="ORF">M9Y10_004622</name>
    <name evidence="3" type="ORF">M9Y10_004650</name>
    <name evidence="1" type="ORF">M9Y10_040503</name>
</gene>
<evidence type="ECO:0000313" key="4">
    <source>
        <dbReference type="Proteomes" id="UP001470230"/>
    </source>
</evidence>
<organism evidence="2 4">
    <name type="scientific">Tritrichomonas musculus</name>
    <dbReference type="NCBI Taxonomy" id="1915356"/>
    <lineage>
        <taxon>Eukaryota</taxon>
        <taxon>Metamonada</taxon>
        <taxon>Parabasalia</taxon>
        <taxon>Tritrichomonadida</taxon>
        <taxon>Tritrichomonadidae</taxon>
        <taxon>Tritrichomonas</taxon>
    </lineage>
</organism>
<dbReference type="EMBL" id="JAPFFF010000074">
    <property type="protein sequence ID" value="KAK8835814.1"/>
    <property type="molecule type" value="Genomic_DNA"/>
</dbReference>
<name>A0ABR2JJM7_9EUKA</name>
<protein>
    <submittedName>
        <fullName evidence="2">Uncharacterized protein</fullName>
    </submittedName>
</protein>
<evidence type="ECO:0000313" key="1">
    <source>
        <dbReference type="EMBL" id="KAK8835814.1"/>
    </source>
</evidence>
<dbReference type="EMBL" id="JAPFFF010000011">
    <property type="protein sequence ID" value="KAK8877887.1"/>
    <property type="molecule type" value="Genomic_DNA"/>
</dbReference>
<reference evidence="2 4" key="1">
    <citation type="submission" date="2024-04" db="EMBL/GenBank/DDBJ databases">
        <title>Tritrichomonas musculus Genome.</title>
        <authorList>
            <person name="Alves-Ferreira E."/>
            <person name="Grigg M."/>
            <person name="Lorenzi H."/>
            <person name="Galac M."/>
        </authorList>
    </citation>
    <scope>NUCLEOTIDE SEQUENCE [LARGE SCALE GENOMIC DNA]</scope>
    <source>
        <strain evidence="2 4">EAF2021</strain>
    </source>
</reference>
<evidence type="ECO:0000313" key="3">
    <source>
        <dbReference type="EMBL" id="KAK8877887.1"/>
    </source>
</evidence>
<sequence>MAKNLRGSKRLQVIQNWLNGKDDDEWEVFPCKTEGKYIVRPRKESNNHVEPILKKDEETTANTPENIYDEKMQSAEVHNEPEHDEQLITETKHVIKNKIKRPPSMTHHNNYEYDPTINLEILNQLKLLGEEIKSSREKKEQKRMIKDVVQKQISRPRMRYNYEFIEPEYRQYPNIQSNEQPIEQPVEHTQQLYSMRKNRIFADVI</sequence>